<reference evidence="11 12" key="1">
    <citation type="submission" date="2022-12" db="EMBL/GenBank/DDBJ databases">
        <title>Chromosome-level genome of Tegillarca granosa.</title>
        <authorList>
            <person name="Kim J."/>
        </authorList>
    </citation>
    <scope>NUCLEOTIDE SEQUENCE [LARGE SCALE GENOMIC DNA]</scope>
    <source>
        <strain evidence="11">Teg-2019</strain>
        <tissue evidence="11">Adductor muscle</tissue>
    </source>
</reference>
<keyword evidence="12" id="KW-1185">Reference proteome</keyword>
<evidence type="ECO:0000313" key="11">
    <source>
        <dbReference type="EMBL" id="KAJ8301607.1"/>
    </source>
</evidence>
<keyword evidence="6" id="KW-1015">Disulfide bond</keyword>
<evidence type="ECO:0000256" key="9">
    <source>
        <dbReference type="SAM" id="Phobius"/>
    </source>
</evidence>
<dbReference type="Proteomes" id="UP001217089">
    <property type="component" value="Unassembled WGS sequence"/>
</dbReference>
<feature type="region of interest" description="Disordered" evidence="8">
    <location>
        <begin position="145"/>
        <end position="169"/>
    </location>
</feature>
<feature type="compositionally biased region" description="Basic and acidic residues" evidence="8">
    <location>
        <begin position="157"/>
        <end position="168"/>
    </location>
</feature>
<feature type="transmembrane region" description="Helical" evidence="9">
    <location>
        <begin position="34"/>
        <end position="59"/>
    </location>
</feature>
<comment type="caution">
    <text evidence="11">The sequence shown here is derived from an EMBL/GenBank/DDBJ whole genome shotgun (WGS) entry which is preliminary data.</text>
</comment>
<sequence length="284" mass="31804">METKEMSLPTVMYPEVVQPSLPDTEKKTTSVQKIAVISVSVLIGLVLILGSVLLAVHLVSNKDDSYYGKEKTITAKDKDGKDVQEKVYVNTKTKEEAFQTTKINVVHDFSKGLTMVKVLDNKDQYVCYLTTLNSTGMISPAELEKALSSDKEDDQEHTEQSQKEDEKFQQTAVKVTNREFLSPKSKEMCEGHPIYWMISAGNGELVFCAHNFYNDAKIGSVTGSLNFRTFTSVEKQIVKREPFVLENIATTTIIGGGEGFAFIYVITANIYKRSRNLKSVLFKL</sequence>
<evidence type="ECO:0000256" key="6">
    <source>
        <dbReference type="ARBA" id="ARBA00023157"/>
    </source>
</evidence>
<evidence type="ECO:0000256" key="5">
    <source>
        <dbReference type="ARBA" id="ARBA00023136"/>
    </source>
</evidence>
<protein>
    <recommendedName>
        <fullName evidence="10">BRICHOS domain-containing protein</fullName>
    </recommendedName>
</protein>
<dbReference type="InterPro" id="IPR043405">
    <property type="entry name" value="Chondromodulin/Tenomodulin"/>
</dbReference>
<evidence type="ECO:0000256" key="7">
    <source>
        <dbReference type="ARBA" id="ARBA00023180"/>
    </source>
</evidence>
<keyword evidence="5 9" id="KW-0472">Membrane</keyword>
<dbReference type="PANTHER" id="PTHR14064">
    <property type="entry name" value="CHONDROMODULIN-RELATED"/>
    <property type="match status" value="1"/>
</dbReference>
<dbReference type="InterPro" id="IPR007084">
    <property type="entry name" value="BRICHOS_dom"/>
</dbReference>
<evidence type="ECO:0000256" key="1">
    <source>
        <dbReference type="ARBA" id="ARBA00004167"/>
    </source>
</evidence>
<proteinExistence type="inferred from homology"/>
<accession>A0ABQ9ECJ9</accession>
<keyword evidence="4 9" id="KW-1133">Transmembrane helix</keyword>
<evidence type="ECO:0000313" key="12">
    <source>
        <dbReference type="Proteomes" id="UP001217089"/>
    </source>
</evidence>
<comment type="subcellular location">
    <subcellularLocation>
        <location evidence="1">Membrane</location>
        <topology evidence="1">Single-pass membrane protein</topology>
    </subcellularLocation>
</comment>
<organism evidence="11 12">
    <name type="scientific">Tegillarca granosa</name>
    <name type="common">Malaysian cockle</name>
    <name type="synonym">Anadara granosa</name>
    <dbReference type="NCBI Taxonomy" id="220873"/>
    <lineage>
        <taxon>Eukaryota</taxon>
        <taxon>Metazoa</taxon>
        <taxon>Spiralia</taxon>
        <taxon>Lophotrochozoa</taxon>
        <taxon>Mollusca</taxon>
        <taxon>Bivalvia</taxon>
        <taxon>Autobranchia</taxon>
        <taxon>Pteriomorphia</taxon>
        <taxon>Arcoida</taxon>
        <taxon>Arcoidea</taxon>
        <taxon>Arcidae</taxon>
        <taxon>Tegillarca</taxon>
    </lineage>
</organism>
<evidence type="ECO:0000256" key="2">
    <source>
        <dbReference type="ARBA" id="ARBA00009898"/>
    </source>
</evidence>
<name>A0ABQ9ECJ9_TEGGR</name>
<dbReference type="Pfam" id="PF04089">
    <property type="entry name" value="BRICHOS"/>
    <property type="match status" value="1"/>
</dbReference>
<feature type="domain" description="BRICHOS" evidence="10">
    <location>
        <begin position="97"/>
        <end position="197"/>
    </location>
</feature>
<dbReference type="EMBL" id="JARBDR010000918">
    <property type="protein sequence ID" value="KAJ8301607.1"/>
    <property type="molecule type" value="Genomic_DNA"/>
</dbReference>
<evidence type="ECO:0000256" key="3">
    <source>
        <dbReference type="ARBA" id="ARBA00022692"/>
    </source>
</evidence>
<dbReference type="PROSITE" id="PS50869">
    <property type="entry name" value="BRICHOS"/>
    <property type="match status" value="1"/>
</dbReference>
<dbReference type="Gene3D" id="3.30.390.150">
    <property type="match status" value="1"/>
</dbReference>
<gene>
    <name evidence="11" type="ORF">KUTeg_020594</name>
</gene>
<evidence type="ECO:0000256" key="4">
    <source>
        <dbReference type="ARBA" id="ARBA00022989"/>
    </source>
</evidence>
<dbReference type="SMART" id="SM01039">
    <property type="entry name" value="BRICHOS"/>
    <property type="match status" value="1"/>
</dbReference>
<comment type="similarity">
    <text evidence="2">Belongs to the chondromodulin-1 family.</text>
</comment>
<keyword evidence="7" id="KW-0325">Glycoprotein</keyword>
<dbReference type="PANTHER" id="PTHR14064:SF5">
    <property type="entry name" value="LEUKOCYTE CELL-DERIVED CHEMOTAXIN 1"/>
    <property type="match status" value="1"/>
</dbReference>
<evidence type="ECO:0000256" key="8">
    <source>
        <dbReference type="SAM" id="MobiDB-lite"/>
    </source>
</evidence>
<keyword evidence="3 9" id="KW-0812">Transmembrane</keyword>
<evidence type="ECO:0000259" key="10">
    <source>
        <dbReference type="PROSITE" id="PS50869"/>
    </source>
</evidence>